<keyword evidence="3" id="KW-1185">Reference proteome</keyword>
<feature type="compositionally biased region" description="Low complexity" evidence="1">
    <location>
        <begin position="296"/>
        <end position="309"/>
    </location>
</feature>
<dbReference type="OrthoDB" id="419965at2759"/>
<sequence length="1553" mass="171676">MSGASLLDSKAAFKGKVLEYGLPLPVFEGIVRWGVDTLSKAAYAVGAPGVLPSEDALRGFLNPDEPATVEQGQVAIARRLVFEAQTLAVSQLRQQIEGPDEKRQDLHVFDLRGPLEWSFSCYTIVIRMLAADEISYLAPNRFTTRAHEVQQAKPPKEVIIDSSSSIKVRDSSELADTCHLPDALSLSQALQRRSLALDLCEAATFEASERWHAELLRHLQQAPPMEYKQVDIMQILRADRAAWTYVAEKANSLKKRADGSLPMDDLFDSLTGATEVMMFLMPLPGGGHHKRPTPPEHTATTAADPATPAKKSRTKARRDRQKQRLQEALALAGASAPQAQPTASTFPPKPPAPSAPAALPPALPAPNHKGKGKGLLPVEADKVFSFNQLYALSSVIFLRATQALLQAGAQPPPQSLPGLLVLKYHVNRHALFALQNCPTLRSANYFVLGAYKCLPRRLRYMWTRATFQAPGGSVPFHDNATGEWLWGEKHALNLEPCDLSSEHEPLLLSCGFPLPWCQPNSLTAHRPETKIRMTVGVPWEPRDFAREAARRGHPRHLFDAVPPVLKAAIDAILVMSETALSQHRTEVLRRWMLRAQELESKEAQLHANMPKHLARVLEGKRLLVFGEMLADSGYGDTSIASEIGKGFDLTGPIPSSGGLFKPIVEPATMTREYLSAAAPAVRAGILQATAKACMSELAQELGDTCSLSRRFGVVQSSAGKRKVRPIDNLSESFINSTVSSVESIQPHGLDVVCAGIAYRLRVRERVGKQSVPKLKVIDLLKAYKQLGLSVDALQDSFLCVPNPATGKPCVHMCHVLPFGAAASVAAFCRTTMSLWYLGCATLLVHWTVFYDDFIVVNEAASTKHCELVLRNLWSLLGWSVAQDKETEFDYFARALGIKICFHSERLFVAENTPERKAELEETISSLLALDWVDQHALASLRGRLQFVEGQIHGWRSHKHMQVLSRRAEFIGGSAMDDDLRNALGFWENSSPIYFLEGLAVVAALHRWNSLIGGSEIVCFVDNEAAKSAFIATKSPSDQFGLLLDWLASWEERHSTFPWFERVSSAANIADGPSRGDFSILREVQRDDLDLPQLLRHQSLQLQGDSRQTLVHERTRLINQFLWHQRFSWDQVTFDVASKPGDEFSFLKRQHVIMEDMIVIRVGIALYISCDRPDIGYTIRCLASSMASPTVQAMSGLRKLTQYLLNTAGYAIAIKANPPGTTKLSGFPEPGAEFILEAYSDADWSGSKEDRRSYGGASYCLNGTYIHYICRAQKSVSLSSMEAEYYAAVGTASQGLFVRAVVEFMAETKGEQAAKHIEGRLLWLQNVVQQQRLSLKFVPTHKNWGDLRTKPLAPARLLALLYLHDMVDGCDRPVMGQTEFENVQAARAVKLQVKRACGCYRGAFSDALCKRLALLSMMLSMPEGAEACQGLQRFQQEFPSRVPLVNQSHWNQMRLDSVADCALEQVKALQVQLAYQTQWPTICIGSAGHITNRYAQRVRLDAGPTLATMRAAGSGSPMRHQATNVGMAHKVAQRLQQGVGAVFQHDMSCQVTMS</sequence>
<reference evidence="2 3" key="1">
    <citation type="submission" date="2016-02" db="EMBL/GenBank/DDBJ databases">
        <title>Genome analysis of coral dinoflagellate symbionts highlights evolutionary adaptations to a symbiotic lifestyle.</title>
        <authorList>
            <person name="Aranda M."/>
            <person name="Li Y."/>
            <person name="Liew Y.J."/>
            <person name="Baumgarten S."/>
            <person name="Simakov O."/>
            <person name="Wilson M."/>
            <person name="Piel J."/>
            <person name="Ashoor H."/>
            <person name="Bougouffa S."/>
            <person name="Bajic V.B."/>
            <person name="Ryu T."/>
            <person name="Ravasi T."/>
            <person name="Bayer T."/>
            <person name="Micklem G."/>
            <person name="Kim H."/>
            <person name="Bhak J."/>
            <person name="Lajeunesse T.C."/>
            <person name="Voolstra C.R."/>
        </authorList>
    </citation>
    <scope>NUCLEOTIDE SEQUENCE [LARGE SCALE GENOMIC DNA]</scope>
    <source>
        <strain evidence="2 3">CCMP2467</strain>
    </source>
</reference>
<dbReference type="Proteomes" id="UP000186817">
    <property type="component" value="Unassembled WGS sequence"/>
</dbReference>
<evidence type="ECO:0000313" key="3">
    <source>
        <dbReference type="Proteomes" id="UP000186817"/>
    </source>
</evidence>
<evidence type="ECO:0000313" key="2">
    <source>
        <dbReference type="EMBL" id="OLQ07167.1"/>
    </source>
</evidence>
<dbReference type="InterPro" id="IPR043502">
    <property type="entry name" value="DNA/RNA_pol_sf"/>
</dbReference>
<dbReference type="PANTHER" id="PTHR11439">
    <property type="entry name" value="GAG-POL-RELATED RETROTRANSPOSON"/>
    <property type="match status" value="1"/>
</dbReference>
<dbReference type="SUPFAM" id="SSF56672">
    <property type="entry name" value="DNA/RNA polymerases"/>
    <property type="match status" value="1"/>
</dbReference>
<accession>A0A1Q9EIG7</accession>
<dbReference type="CDD" id="cd09272">
    <property type="entry name" value="RNase_HI_RT_Ty1"/>
    <property type="match status" value="1"/>
</dbReference>
<proteinExistence type="predicted"/>
<dbReference type="PANTHER" id="PTHR11439:SF467">
    <property type="entry name" value="INTEGRASE CATALYTIC DOMAIN-CONTAINING PROTEIN"/>
    <property type="match status" value="1"/>
</dbReference>
<comment type="caution">
    <text evidence="2">The sequence shown here is derived from an EMBL/GenBank/DDBJ whole genome shotgun (WGS) entry which is preliminary data.</text>
</comment>
<feature type="compositionally biased region" description="Basic residues" evidence="1">
    <location>
        <begin position="310"/>
        <end position="323"/>
    </location>
</feature>
<name>A0A1Q9EIG7_SYMMI</name>
<feature type="compositionally biased region" description="Low complexity" evidence="1">
    <location>
        <begin position="326"/>
        <end position="346"/>
    </location>
</feature>
<dbReference type="EMBL" id="LSRX01000146">
    <property type="protein sequence ID" value="OLQ07167.1"/>
    <property type="molecule type" value="Genomic_DNA"/>
</dbReference>
<feature type="compositionally biased region" description="Pro residues" evidence="1">
    <location>
        <begin position="347"/>
        <end position="364"/>
    </location>
</feature>
<organism evidence="2 3">
    <name type="scientific">Symbiodinium microadriaticum</name>
    <name type="common">Dinoflagellate</name>
    <name type="synonym">Zooxanthella microadriatica</name>
    <dbReference type="NCBI Taxonomy" id="2951"/>
    <lineage>
        <taxon>Eukaryota</taxon>
        <taxon>Sar</taxon>
        <taxon>Alveolata</taxon>
        <taxon>Dinophyceae</taxon>
        <taxon>Suessiales</taxon>
        <taxon>Symbiodiniaceae</taxon>
        <taxon>Symbiodinium</taxon>
    </lineage>
</organism>
<evidence type="ECO:0000256" key="1">
    <source>
        <dbReference type="SAM" id="MobiDB-lite"/>
    </source>
</evidence>
<feature type="region of interest" description="Disordered" evidence="1">
    <location>
        <begin position="283"/>
        <end position="370"/>
    </location>
</feature>
<gene>
    <name evidence="2" type="primary">GIP</name>
    <name evidence="2" type="ORF">AK812_SmicGene9494</name>
</gene>
<protein>
    <submittedName>
        <fullName evidence="2">Copia protein</fullName>
    </submittedName>
</protein>